<name>A0A5N5E8B6_RHOER</name>
<protein>
    <submittedName>
        <fullName evidence="1">DUF305 domain-containing protein</fullName>
    </submittedName>
</protein>
<reference evidence="1 2" key="1">
    <citation type="journal article" date="2017" name="Poromechanics V (2013)">
        <title>Genomic Characterization of the Arsenic-Tolerant Actinobacterium, &lt;i&gt;Rhodococcus erythropolis&lt;/i&gt; S43.</title>
        <authorList>
            <person name="Retamal-Morales G."/>
            <person name="Mehnert M."/>
            <person name="Schwabe R."/>
            <person name="Tischler D."/>
            <person name="Schloemann M."/>
            <person name="Levican G.J."/>
        </authorList>
    </citation>
    <scope>NUCLEOTIDE SEQUENCE [LARGE SCALE GENOMIC DNA]</scope>
    <source>
        <strain evidence="1 2">S43</strain>
    </source>
</reference>
<sequence>MTAPRSVKAVALVAAALMLLVLGAALRPLFAPENHTQTAVLSETEIGFVHDMAAHHQQALFILARL</sequence>
<proteinExistence type="predicted"/>
<feature type="non-terminal residue" evidence="1">
    <location>
        <position position="66"/>
    </location>
</feature>
<organism evidence="1 2">
    <name type="scientific">Rhodococcus erythropolis</name>
    <name type="common">Arthrobacter picolinophilus</name>
    <dbReference type="NCBI Taxonomy" id="1833"/>
    <lineage>
        <taxon>Bacteria</taxon>
        <taxon>Bacillati</taxon>
        <taxon>Actinomycetota</taxon>
        <taxon>Actinomycetes</taxon>
        <taxon>Mycobacteriales</taxon>
        <taxon>Nocardiaceae</taxon>
        <taxon>Rhodococcus</taxon>
        <taxon>Rhodococcus erythropolis group</taxon>
    </lineage>
</organism>
<evidence type="ECO:0000313" key="1">
    <source>
        <dbReference type="EMBL" id="KAB2586333.1"/>
    </source>
</evidence>
<evidence type="ECO:0000313" key="2">
    <source>
        <dbReference type="Proteomes" id="UP000325576"/>
    </source>
</evidence>
<dbReference type="EMBL" id="MRBO01000212">
    <property type="protein sequence ID" value="KAB2586333.1"/>
    <property type="molecule type" value="Genomic_DNA"/>
</dbReference>
<dbReference type="Proteomes" id="UP000325576">
    <property type="component" value="Unassembled WGS sequence"/>
</dbReference>
<gene>
    <name evidence="1" type="ORF">BS297_05775</name>
</gene>
<dbReference type="AlphaFoldDB" id="A0A5N5E8B6"/>
<accession>A0A5N5E8B6</accession>
<comment type="caution">
    <text evidence="1">The sequence shown here is derived from an EMBL/GenBank/DDBJ whole genome shotgun (WGS) entry which is preliminary data.</text>
</comment>